<sequence length="172" mass="19591">MTVLSTARLELQPFDDQHYDGLRALNSDPQVMRYITGRPETPEETTAFIARVKAAWATLGYSWWAFIERDSGRLIGAGCIQHIERNPDNPLELGWRLIPDAQGKGYAKEAAQAMASFAFDTLKSQQLVAVCHVQNTNSEKIMRRLGMTYRGVERWYNTDTTVYAVTAYEWHS</sequence>
<dbReference type="PANTHER" id="PTHR43792">
    <property type="entry name" value="GNAT FAMILY, PUTATIVE (AFU_ORTHOLOGUE AFUA_3G00765)-RELATED-RELATED"/>
    <property type="match status" value="1"/>
</dbReference>
<accession>A0ABX6MBI6</accession>
<keyword evidence="3" id="KW-1185">Reference proteome</keyword>
<dbReference type="PROSITE" id="PS51186">
    <property type="entry name" value="GNAT"/>
    <property type="match status" value="1"/>
</dbReference>
<protein>
    <submittedName>
        <fullName evidence="2">GNAT family N-acetyltransferase</fullName>
    </submittedName>
</protein>
<dbReference type="SUPFAM" id="SSF55729">
    <property type="entry name" value="Acyl-CoA N-acyltransferases (Nat)"/>
    <property type="match status" value="1"/>
</dbReference>
<evidence type="ECO:0000313" key="2">
    <source>
        <dbReference type="EMBL" id="QJD91580.1"/>
    </source>
</evidence>
<dbReference type="PANTHER" id="PTHR43792:SF1">
    <property type="entry name" value="N-ACETYLTRANSFERASE DOMAIN-CONTAINING PROTEIN"/>
    <property type="match status" value="1"/>
</dbReference>
<proteinExistence type="predicted"/>
<dbReference type="InterPro" id="IPR016181">
    <property type="entry name" value="Acyl_CoA_acyltransferase"/>
</dbReference>
<gene>
    <name evidence="2" type="ORF">HH213_16700</name>
</gene>
<dbReference type="InterPro" id="IPR000182">
    <property type="entry name" value="GNAT_dom"/>
</dbReference>
<organism evidence="2 3">
    <name type="scientific">Duganella dendranthematis</name>
    <dbReference type="NCBI Taxonomy" id="2728021"/>
    <lineage>
        <taxon>Bacteria</taxon>
        <taxon>Pseudomonadati</taxon>
        <taxon>Pseudomonadota</taxon>
        <taxon>Betaproteobacteria</taxon>
        <taxon>Burkholderiales</taxon>
        <taxon>Oxalobacteraceae</taxon>
        <taxon>Telluria group</taxon>
        <taxon>Duganella</taxon>
    </lineage>
</organism>
<evidence type="ECO:0000313" key="3">
    <source>
        <dbReference type="Proteomes" id="UP000503117"/>
    </source>
</evidence>
<dbReference type="Proteomes" id="UP000503117">
    <property type="component" value="Chromosome"/>
</dbReference>
<reference evidence="2 3" key="1">
    <citation type="submission" date="2020-04" db="EMBL/GenBank/DDBJ databases">
        <title>Genome sequencing of novel species.</title>
        <authorList>
            <person name="Heo J."/>
            <person name="Kim S.-J."/>
            <person name="Kim J.-S."/>
            <person name="Hong S.-B."/>
            <person name="Kwon S.-W."/>
        </authorList>
    </citation>
    <scope>NUCLEOTIDE SEQUENCE [LARGE SCALE GENOMIC DNA]</scope>
    <source>
        <strain evidence="2 3">AF9R3</strain>
    </source>
</reference>
<name>A0ABX6MBI6_9BURK</name>
<dbReference type="RefSeq" id="WP_169112950.1">
    <property type="nucleotide sequence ID" value="NZ_CP051684.1"/>
</dbReference>
<evidence type="ECO:0000259" key="1">
    <source>
        <dbReference type="PROSITE" id="PS51186"/>
    </source>
</evidence>
<feature type="domain" description="N-acetyltransferase" evidence="1">
    <location>
        <begin position="9"/>
        <end position="168"/>
    </location>
</feature>
<dbReference type="Gene3D" id="3.40.630.30">
    <property type="match status" value="1"/>
</dbReference>
<dbReference type="InterPro" id="IPR051531">
    <property type="entry name" value="N-acetyltransferase"/>
</dbReference>
<dbReference type="Pfam" id="PF13302">
    <property type="entry name" value="Acetyltransf_3"/>
    <property type="match status" value="1"/>
</dbReference>
<dbReference type="EMBL" id="CP051684">
    <property type="protein sequence ID" value="QJD91580.1"/>
    <property type="molecule type" value="Genomic_DNA"/>
</dbReference>